<sequence>RHMAEDSCDNAKPCVSGADDLARNKLAYLFTPTPVRCRELKVKREEHLESEHEEPAPEDQSPQVLSDQFYDDCCAVDSDASLREARAEIARLKAQVEDLQQAANQTPHPVLGIRSSRCAECKSESAMEGRVFAELSKLYCERCWAQWERCGRWHPTMRVCTVAPAVGSSGLPEFDAEDAFVLPSYICDHDDLSLMERLRNEVPEGRQFSDWHGARHLALHFDGAEVTELRSDTARPVLRNTIKQMEAAFGIKATAVRLNLYRSNADYKPFHADRGRDDNGLPQCTVGLSLGATRELSFTHYKTGVTMTFPQRNGDVFAFTPELNKVFLHGVPRVKNSLIMDEPRISLILWGSRLALLHPSTHCES</sequence>
<evidence type="ECO:0000256" key="1">
    <source>
        <dbReference type="SAM" id="Coils"/>
    </source>
</evidence>
<feature type="non-terminal residue" evidence="3">
    <location>
        <position position="1"/>
    </location>
</feature>
<dbReference type="InterPro" id="IPR027450">
    <property type="entry name" value="AlkB-like"/>
</dbReference>
<dbReference type="AlphaFoldDB" id="E8Z733"/>
<dbReference type="InterPro" id="IPR037151">
    <property type="entry name" value="AlkB-like_sf"/>
</dbReference>
<name>E8Z733_KARVE</name>
<dbReference type="PROSITE" id="PS51471">
    <property type="entry name" value="FE2OG_OXY"/>
    <property type="match status" value="1"/>
</dbReference>
<proteinExistence type="evidence at transcript level"/>
<feature type="coiled-coil region" evidence="1">
    <location>
        <begin position="75"/>
        <end position="102"/>
    </location>
</feature>
<dbReference type="Pfam" id="PF13532">
    <property type="entry name" value="2OG-FeII_Oxy_2"/>
    <property type="match status" value="1"/>
</dbReference>
<feature type="domain" description="Fe2OG dioxygenase" evidence="2">
    <location>
        <begin position="252"/>
        <end position="353"/>
    </location>
</feature>
<accession>E8Z733</accession>
<dbReference type="PANTHER" id="PTHR42256:SF1">
    <property type="entry name" value="FE2OG DIOXYGENASE DOMAIN-CONTAINING PROTEIN"/>
    <property type="match status" value="1"/>
</dbReference>
<organism evidence="3">
    <name type="scientific">Karlodinium veneficum</name>
    <name type="common">Dinoflagellate</name>
    <name type="synonym">Karlodinium micrum</name>
    <dbReference type="NCBI Taxonomy" id="407301"/>
    <lineage>
        <taxon>Eukaryota</taxon>
        <taxon>Sar</taxon>
        <taxon>Alveolata</taxon>
        <taxon>Dinophyceae</taxon>
        <taxon>Gymnodiniales</taxon>
        <taxon>Kareniaceae</taxon>
        <taxon>Karlodinium</taxon>
    </lineage>
</organism>
<protein>
    <submittedName>
        <fullName evidence="3">2og-feoxygenase family</fullName>
    </submittedName>
</protein>
<dbReference type="SUPFAM" id="SSF51197">
    <property type="entry name" value="Clavaminate synthase-like"/>
    <property type="match status" value="1"/>
</dbReference>
<dbReference type="InterPro" id="IPR005123">
    <property type="entry name" value="Oxoglu/Fe-dep_dioxygenase_dom"/>
</dbReference>
<evidence type="ECO:0000259" key="2">
    <source>
        <dbReference type="PROSITE" id="PS51471"/>
    </source>
</evidence>
<keyword evidence="1" id="KW-0175">Coiled coil</keyword>
<dbReference type="EMBL" id="FJ600255">
    <property type="protein sequence ID" value="ACU45263.1"/>
    <property type="molecule type" value="mRNA"/>
</dbReference>
<dbReference type="Gene3D" id="2.60.120.590">
    <property type="entry name" value="Alpha-ketoglutarate-dependent dioxygenase AlkB-like"/>
    <property type="match status" value="1"/>
</dbReference>
<reference evidence="3" key="1">
    <citation type="submission" date="2008-12" db="EMBL/GenBank/DDBJ databases">
        <authorList>
            <person name="Zhang H."/>
            <person name="Lin S."/>
        </authorList>
    </citation>
    <scope>NUCLEOTIDE SEQUENCE</scope>
    <source>
        <strain evidence="3">CCMP1975</strain>
    </source>
</reference>
<reference evidence="3" key="2">
    <citation type="book" date="2010" name="PROCEEDINGS OF 13TH INTERNATIONAL CONFERENCE ON HARMFUL ALGAE" publisher="International Society For The Study of Harmful Algae" city="Hong Kong, China">
        <title>Dinoflagellate meta-transcriptomics enabled by spliced leader.</title>
        <editorList>
            <person name="Unknown A."/>
        </editorList>
        <authorList>
            <person name="Lin S."/>
            <person name="Zhang H."/>
        </authorList>
    </citation>
    <scope>NUCLEOTIDE SEQUENCE</scope>
    <source>
        <strain evidence="3">CCMP1975</strain>
    </source>
</reference>
<dbReference type="PANTHER" id="PTHR42256">
    <property type="entry name" value="OXOGLUTARATE/IRON-DEPENDENT DIOXYGENASE"/>
    <property type="match status" value="1"/>
</dbReference>
<evidence type="ECO:0000313" key="3">
    <source>
        <dbReference type="EMBL" id="ACU45263.1"/>
    </source>
</evidence>